<keyword evidence="3" id="KW-1185">Reference proteome</keyword>
<dbReference type="Proteomes" id="UP000019460">
    <property type="component" value="Unassembled WGS sequence"/>
</dbReference>
<gene>
    <name evidence="2" type="ORF">D779_0721</name>
</gene>
<comment type="caution">
    <text evidence="2">The sequence shown here is derived from an EMBL/GenBank/DDBJ whole genome shotgun (WGS) entry which is preliminary data.</text>
</comment>
<dbReference type="STRING" id="1249627.D779_0721"/>
<sequence>MHVGTPARSVQLFENRDPIAARAEPNRRRQTADATADDERMGLFRATRNLWSRNCQVRITRFTVNIA</sequence>
<name>W9V8Q2_9GAMM</name>
<evidence type="ECO:0000256" key="1">
    <source>
        <dbReference type="SAM" id="MobiDB-lite"/>
    </source>
</evidence>
<organism evidence="2 3">
    <name type="scientific">Imhoffiella purpurea</name>
    <dbReference type="NCBI Taxonomy" id="1249627"/>
    <lineage>
        <taxon>Bacteria</taxon>
        <taxon>Pseudomonadati</taxon>
        <taxon>Pseudomonadota</taxon>
        <taxon>Gammaproteobacteria</taxon>
        <taxon>Chromatiales</taxon>
        <taxon>Chromatiaceae</taxon>
        <taxon>Imhoffiella</taxon>
    </lineage>
</organism>
<protein>
    <submittedName>
        <fullName evidence="2">Uncharacterized protein</fullName>
    </submittedName>
</protein>
<accession>W9V8Q2</accession>
<reference evidence="2 3" key="1">
    <citation type="submission" date="2012-11" db="EMBL/GenBank/DDBJ databases">
        <title>Genome assembly of Thiorhodococcus sp. AK35.</title>
        <authorList>
            <person name="Nupur N."/>
            <person name="Khatri I."/>
            <person name="Subramanian S."/>
            <person name="Pinnaka A."/>
        </authorList>
    </citation>
    <scope>NUCLEOTIDE SEQUENCE [LARGE SCALE GENOMIC DNA]</scope>
    <source>
        <strain evidence="2 3">AK35</strain>
    </source>
</reference>
<evidence type="ECO:0000313" key="2">
    <source>
        <dbReference type="EMBL" id="EXJ15973.1"/>
    </source>
</evidence>
<feature type="compositionally biased region" description="Basic and acidic residues" evidence="1">
    <location>
        <begin position="14"/>
        <end position="36"/>
    </location>
</feature>
<proteinExistence type="predicted"/>
<dbReference type="AlphaFoldDB" id="W9V8Q2"/>
<evidence type="ECO:0000313" key="3">
    <source>
        <dbReference type="Proteomes" id="UP000019460"/>
    </source>
</evidence>
<dbReference type="EMBL" id="AONC01000017">
    <property type="protein sequence ID" value="EXJ15973.1"/>
    <property type="molecule type" value="Genomic_DNA"/>
</dbReference>
<feature type="region of interest" description="Disordered" evidence="1">
    <location>
        <begin position="1"/>
        <end position="36"/>
    </location>
</feature>